<dbReference type="InterPro" id="IPR012340">
    <property type="entry name" value="NA-bd_OB-fold"/>
</dbReference>
<feature type="domain" description="RNB" evidence="2">
    <location>
        <begin position="662"/>
        <end position="1013"/>
    </location>
</feature>
<dbReference type="EMBL" id="JAVHNR010000004">
    <property type="protein sequence ID" value="KAK6344955.1"/>
    <property type="molecule type" value="Genomic_DNA"/>
</dbReference>
<dbReference type="GO" id="GO:0006402">
    <property type="term" value="P:mRNA catabolic process"/>
    <property type="evidence" value="ECO:0007669"/>
    <property type="project" value="TreeGrafter"/>
</dbReference>
<comment type="caution">
    <text evidence="3">The sequence shown here is derived from an EMBL/GenBank/DDBJ whole genome shotgun (WGS) entry which is preliminary data.</text>
</comment>
<protein>
    <recommendedName>
        <fullName evidence="2">RNB domain-containing protein</fullName>
    </recommendedName>
</protein>
<dbReference type="AlphaFoldDB" id="A0AAN8MSG5"/>
<organism evidence="3 4">
    <name type="scientific">Orbilia javanica</name>
    <dbReference type="NCBI Taxonomy" id="47235"/>
    <lineage>
        <taxon>Eukaryota</taxon>
        <taxon>Fungi</taxon>
        <taxon>Dikarya</taxon>
        <taxon>Ascomycota</taxon>
        <taxon>Pezizomycotina</taxon>
        <taxon>Orbiliomycetes</taxon>
        <taxon>Orbiliales</taxon>
        <taxon>Orbiliaceae</taxon>
        <taxon>Orbilia</taxon>
    </lineage>
</organism>
<evidence type="ECO:0000313" key="4">
    <source>
        <dbReference type="Proteomes" id="UP001313282"/>
    </source>
</evidence>
<evidence type="ECO:0000313" key="3">
    <source>
        <dbReference type="EMBL" id="KAK6344955.1"/>
    </source>
</evidence>
<dbReference type="SUPFAM" id="SSF50249">
    <property type="entry name" value="Nucleic acid-binding proteins"/>
    <property type="match status" value="1"/>
</dbReference>
<dbReference type="InterPro" id="IPR001900">
    <property type="entry name" value="RNase_II/R"/>
</dbReference>
<name>A0AAN8MSG5_9PEZI</name>
<dbReference type="SMART" id="SM00955">
    <property type="entry name" value="RNB"/>
    <property type="match status" value="1"/>
</dbReference>
<dbReference type="Proteomes" id="UP001313282">
    <property type="component" value="Unassembled WGS sequence"/>
</dbReference>
<dbReference type="GO" id="GO:0003723">
    <property type="term" value="F:RNA binding"/>
    <property type="evidence" value="ECO:0007669"/>
    <property type="project" value="InterPro"/>
</dbReference>
<reference evidence="3 4" key="1">
    <citation type="submission" date="2019-10" db="EMBL/GenBank/DDBJ databases">
        <authorList>
            <person name="Palmer J.M."/>
        </authorList>
    </citation>
    <scope>NUCLEOTIDE SEQUENCE [LARGE SCALE GENOMIC DNA]</scope>
    <source>
        <strain evidence="3 4">TWF718</strain>
    </source>
</reference>
<keyword evidence="4" id="KW-1185">Reference proteome</keyword>
<proteinExistence type="predicted"/>
<feature type="region of interest" description="Disordered" evidence="1">
    <location>
        <begin position="161"/>
        <end position="222"/>
    </location>
</feature>
<dbReference type="PANTHER" id="PTHR23355">
    <property type="entry name" value="RIBONUCLEASE"/>
    <property type="match status" value="1"/>
</dbReference>
<sequence>MSLQCPRCTFIATLKTCRPRQLPRHNRLTLPAIPRRTLTTTLPLSRSFESRRQYERLKKYKQEEAQKVIISIVKKLEGLKPGGTLVISEDDEAHMPGVFEFYRNTDMKIPKFHTKVIRRTTVQFAENNKGSALSDRGVPPMDPGLENGTLDQYEEVLSSVTKRSETGGSTPRGDIASNIKKDLPDSPRNMIFENQGCDFSERRPKPKAPLPMASRASHTEPIVHDNQVSSPTMRQKLEEEWRRREENHKVSFKKGANVDVILERIMENAMWQVDLGEEAAGTGASSGAGYDDAYDLDPEAYASRASELTPGSLVEVRYMDTSIPFLGVFLKSKTGNYSRDSFILTPQGSILVTAVDMSQFTLRGFIPSKQVDDFLESVRSTGRLDPDMVHDMTKLVREFKAKVHLRYPTFNARIDKLHAELVGGDGGEGGMKTVTTNEVARRMIGESYPSREDRYAAHLALLARRDLFSPKEGWEEETTWEIKSLESVERAKKVEKIIRDSIEDKESEGGKIIDGFVEKSRKIIDFGRQARREGRGVDEMDRELGVEWTDEEMEILRAFEGALEYRRGQSATLKSLYPHILGLLDRYDKVRLLDEQRLFEFLGEVGVCSPWEDSVLRGPELGLPGHRASVDSEEDGKLYAAIEDEEGSVEKLGLKDIMEGLRHDWGDMPVYCVDDVETKDIDDGVSLEEIKGSKDVWLHVHVANPTAFLPMDHWISRIAAKKAETFYGPARNYSMIPLRISVEKLGLAPNRPAMTFSMRLNSETGEQIETQVRASTVRNVKRVSYAYMDKLVGSKLADTVVLSNKPKTEKEEEPEPDVDEKDLEVLKKFYKLGWELLQRRTRKGCMEVSRQSYVDVRVDNEHGNMIHPGLLKKPVLDVYEPTITLKYSELTRSKETFSASSAIREAMTAAGEAAAVWSHQRGMMQMYRQHSFTWPDKTEEEKWFELLSKAKGEDGIVPIDFWKLYFPAGGSKLTPHMEKHTALGLDGYIKVTSPLRRFGDFVSHHIIQRQLLAEHKDYKGDKKDLKKPMFTKQEMADFCKAIKHREQTLKSADKAAARLWGIRLLKQLWASEDPRLPKQVDVEIISVAKHPTPASGEIRGLGISGARVYMPGNVGRAVKYGDIVKATLSPWHWSTDSLNTQIVALEYSDFVKTMGQVREEFFHRIGEGTRWEQSESA</sequence>
<gene>
    <name evidence="3" type="ORF">TWF718_006904</name>
</gene>
<evidence type="ECO:0000259" key="2">
    <source>
        <dbReference type="SMART" id="SM00955"/>
    </source>
</evidence>
<dbReference type="Pfam" id="PF00773">
    <property type="entry name" value="RNB"/>
    <property type="match status" value="1"/>
</dbReference>
<accession>A0AAN8MSG5</accession>
<evidence type="ECO:0000256" key="1">
    <source>
        <dbReference type="SAM" id="MobiDB-lite"/>
    </source>
</evidence>
<dbReference type="GO" id="GO:0000175">
    <property type="term" value="F:3'-5'-RNA exonuclease activity"/>
    <property type="evidence" value="ECO:0007669"/>
    <property type="project" value="TreeGrafter"/>
</dbReference>
<dbReference type="InterPro" id="IPR050180">
    <property type="entry name" value="RNR_Ribonuclease"/>
</dbReference>
<dbReference type="GO" id="GO:0000932">
    <property type="term" value="C:P-body"/>
    <property type="evidence" value="ECO:0007669"/>
    <property type="project" value="TreeGrafter"/>
</dbReference>
<dbReference type="PANTHER" id="PTHR23355:SF65">
    <property type="entry name" value="EXORIBONUCLEASE CYT-4, PUTATIVE (AFU_ORTHOLOGUE AFUA_7G01550)-RELATED"/>
    <property type="match status" value="1"/>
</dbReference>